<keyword evidence="3" id="KW-1185">Reference proteome</keyword>
<proteinExistence type="predicted"/>
<feature type="region of interest" description="Disordered" evidence="1">
    <location>
        <begin position="89"/>
        <end position="110"/>
    </location>
</feature>
<evidence type="ECO:0000256" key="1">
    <source>
        <dbReference type="SAM" id="MobiDB-lite"/>
    </source>
</evidence>
<name>A0A2I0VAS0_9ASPA</name>
<accession>A0A2I0VAS0</accession>
<sequence length="110" mass="11931">MSESSTQSQTASFTIRLANPASLLFPLTTSEKPLILHPPLYSTAETFSTIKPLCTLKRAAKTKASTQHEGRPEASQLVLLVALLPAANRPSSARTRQFVNTSDSCNLPNY</sequence>
<organism evidence="2 3">
    <name type="scientific">Dendrobium catenatum</name>
    <dbReference type="NCBI Taxonomy" id="906689"/>
    <lineage>
        <taxon>Eukaryota</taxon>
        <taxon>Viridiplantae</taxon>
        <taxon>Streptophyta</taxon>
        <taxon>Embryophyta</taxon>
        <taxon>Tracheophyta</taxon>
        <taxon>Spermatophyta</taxon>
        <taxon>Magnoliopsida</taxon>
        <taxon>Liliopsida</taxon>
        <taxon>Asparagales</taxon>
        <taxon>Orchidaceae</taxon>
        <taxon>Epidendroideae</taxon>
        <taxon>Malaxideae</taxon>
        <taxon>Dendrobiinae</taxon>
        <taxon>Dendrobium</taxon>
    </lineage>
</organism>
<dbReference type="EMBL" id="KZ505079">
    <property type="protein sequence ID" value="PKU60503.1"/>
    <property type="molecule type" value="Genomic_DNA"/>
</dbReference>
<reference evidence="2 3" key="1">
    <citation type="journal article" date="2016" name="Sci. Rep.">
        <title>The Dendrobium catenatum Lindl. genome sequence provides insights into polysaccharide synthase, floral development and adaptive evolution.</title>
        <authorList>
            <person name="Zhang G.Q."/>
            <person name="Xu Q."/>
            <person name="Bian C."/>
            <person name="Tsai W.C."/>
            <person name="Yeh C.M."/>
            <person name="Liu K.W."/>
            <person name="Yoshida K."/>
            <person name="Zhang L.S."/>
            <person name="Chang S.B."/>
            <person name="Chen F."/>
            <person name="Shi Y."/>
            <person name="Su Y.Y."/>
            <person name="Zhang Y.Q."/>
            <person name="Chen L.J."/>
            <person name="Yin Y."/>
            <person name="Lin M."/>
            <person name="Huang H."/>
            <person name="Deng H."/>
            <person name="Wang Z.W."/>
            <person name="Zhu S.L."/>
            <person name="Zhao X."/>
            <person name="Deng C."/>
            <person name="Niu S.C."/>
            <person name="Huang J."/>
            <person name="Wang M."/>
            <person name="Liu G.H."/>
            <person name="Yang H.J."/>
            <person name="Xiao X.J."/>
            <person name="Hsiao Y.Y."/>
            <person name="Wu W.L."/>
            <person name="Chen Y.Y."/>
            <person name="Mitsuda N."/>
            <person name="Ohme-Takagi M."/>
            <person name="Luo Y.B."/>
            <person name="Van de Peer Y."/>
            <person name="Liu Z.J."/>
        </authorList>
    </citation>
    <scope>NUCLEOTIDE SEQUENCE [LARGE SCALE GENOMIC DNA]</scope>
    <source>
        <tissue evidence="2">The whole plant</tissue>
    </source>
</reference>
<evidence type="ECO:0000313" key="3">
    <source>
        <dbReference type="Proteomes" id="UP000233837"/>
    </source>
</evidence>
<gene>
    <name evidence="2" type="ORF">MA16_Dca028085</name>
</gene>
<dbReference type="AlphaFoldDB" id="A0A2I0VAS0"/>
<reference evidence="2 3" key="2">
    <citation type="journal article" date="2017" name="Nature">
        <title>The Apostasia genome and the evolution of orchids.</title>
        <authorList>
            <person name="Zhang G.Q."/>
            <person name="Liu K.W."/>
            <person name="Li Z."/>
            <person name="Lohaus R."/>
            <person name="Hsiao Y.Y."/>
            <person name="Niu S.C."/>
            <person name="Wang J.Y."/>
            <person name="Lin Y.C."/>
            <person name="Xu Q."/>
            <person name="Chen L.J."/>
            <person name="Yoshida K."/>
            <person name="Fujiwara S."/>
            <person name="Wang Z.W."/>
            <person name="Zhang Y.Q."/>
            <person name="Mitsuda N."/>
            <person name="Wang M."/>
            <person name="Liu G.H."/>
            <person name="Pecoraro L."/>
            <person name="Huang H.X."/>
            <person name="Xiao X.J."/>
            <person name="Lin M."/>
            <person name="Wu X.Y."/>
            <person name="Wu W.L."/>
            <person name="Chen Y.Y."/>
            <person name="Chang S.B."/>
            <person name="Sakamoto S."/>
            <person name="Ohme-Takagi M."/>
            <person name="Yagi M."/>
            <person name="Zeng S.J."/>
            <person name="Shen C.Y."/>
            <person name="Yeh C.M."/>
            <person name="Luo Y.B."/>
            <person name="Tsai W.C."/>
            <person name="Van de Peer Y."/>
            <person name="Liu Z.J."/>
        </authorList>
    </citation>
    <scope>NUCLEOTIDE SEQUENCE [LARGE SCALE GENOMIC DNA]</scope>
    <source>
        <tissue evidence="2">The whole plant</tissue>
    </source>
</reference>
<evidence type="ECO:0000313" key="2">
    <source>
        <dbReference type="EMBL" id="PKU60503.1"/>
    </source>
</evidence>
<dbReference type="Proteomes" id="UP000233837">
    <property type="component" value="Unassembled WGS sequence"/>
</dbReference>
<protein>
    <submittedName>
        <fullName evidence="2">Uncharacterized protein</fullName>
    </submittedName>
</protein>